<dbReference type="Proteomes" id="UP000245073">
    <property type="component" value="Unassembled WGS sequence"/>
</dbReference>
<feature type="transmembrane region" description="Helical" evidence="1">
    <location>
        <begin position="174"/>
        <end position="191"/>
    </location>
</feature>
<evidence type="ECO:0000313" key="4">
    <source>
        <dbReference type="Proteomes" id="UP000245073"/>
    </source>
</evidence>
<feature type="signal peptide" evidence="2">
    <location>
        <begin position="1"/>
        <end position="23"/>
    </location>
</feature>
<organism evidence="3 4">
    <name type="scientific">Caulobacter endophyticus</name>
    <dbReference type="NCBI Taxonomy" id="2172652"/>
    <lineage>
        <taxon>Bacteria</taxon>
        <taxon>Pseudomonadati</taxon>
        <taxon>Pseudomonadota</taxon>
        <taxon>Alphaproteobacteria</taxon>
        <taxon>Caulobacterales</taxon>
        <taxon>Caulobacteraceae</taxon>
        <taxon>Caulobacter</taxon>
    </lineage>
</organism>
<evidence type="ECO:0008006" key="5">
    <source>
        <dbReference type="Google" id="ProtNLM"/>
    </source>
</evidence>
<feature type="transmembrane region" description="Helical" evidence="1">
    <location>
        <begin position="219"/>
        <end position="243"/>
    </location>
</feature>
<reference evidence="3 4" key="1">
    <citation type="submission" date="2018-04" db="EMBL/GenBank/DDBJ databases">
        <title>The genome sequence of Caulobacter sp. 744.</title>
        <authorList>
            <person name="Gao J."/>
            <person name="Sun J."/>
        </authorList>
    </citation>
    <scope>NUCLEOTIDE SEQUENCE [LARGE SCALE GENOMIC DNA]</scope>
    <source>
        <strain evidence="3 4">774</strain>
    </source>
</reference>
<keyword evidence="1" id="KW-0472">Membrane</keyword>
<dbReference type="EMBL" id="QDKQ01000016">
    <property type="protein sequence ID" value="PVM93666.1"/>
    <property type="molecule type" value="Genomic_DNA"/>
</dbReference>
<feature type="transmembrane region" description="Helical" evidence="1">
    <location>
        <begin position="103"/>
        <end position="124"/>
    </location>
</feature>
<dbReference type="RefSeq" id="WP_109099473.1">
    <property type="nucleotide sequence ID" value="NZ_QDKQ01000016.1"/>
</dbReference>
<protein>
    <recommendedName>
        <fullName evidence="5">Tryptophan-rich sensory protein</fullName>
    </recommendedName>
</protein>
<accession>A0A2T9KCI8</accession>
<feature type="chain" id="PRO_5015679750" description="Tryptophan-rich sensory protein" evidence="2">
    <location>
        <begin position="24"/>
        <end position="252"/>
    </location>
</feature>
<sequence length="252" mass="26575">MSRAQISILAAVVFAIASPIAQAVFDIGLNASQFSQAGDATLRAAGYAFSIWSVIYGGLIAYAFYQAAPRQRSDQALKLLSWPAVAAISGTGLWIWASALNGRWASVLIIVASAFILTLALSRASPAAPEVSLRALMLAWWPLCLLAGWLTIASVLNILTVLTAERLIAAGSRSFAIGALVIALTVVLVVLRQPRLWPYGLPPAWGLVAVYAAEHDAKPQVASIALACAVVIAASAAWQGLVFKRRQVRGGL</sequence>
<evidence type="ECO:0000313" key="3">
    <source>
        <dbReference type="EMBL" id="PVM93666.1"/>
    </source>
</evidence>
<keyword evidence="4" id="KW-1185">Reference proteome</keyword>
<feature type="transmembrane region" description="Helical" evidence="1">
    <location>
        <begin position="77"/>
        <end position="97"/>
    </location>
</feature>
<gene>
    <name evidence="3" type="ORF">DDF67_03015</name>
</gene>
<comment type="caution">
    <text evidence="3">The sequence shown here is derived from an EMBL/GenBank/DDBJ whole genome shotgun (WGS) entry which is preliminary data.</text>
</comment>
<dbReference type="OrthoDB" id="5189031at2"/>
<evidence type="ECO:0000256" key="2">
    <source>
        <dbReference type="SAM" id="SignalP"/>
    </source>
</evidence>
<keyword evidence="2" id="KW-0732">Signal</keyword>
<name>A0A2T9KCI8_9CAUL</name>
<proteinExistence type="predicted"/>
<feature type="transmembrane region" description="Helical" evidence="1">
    <location>
        <begin position="47"/>
        <end position="65"/>
    </location>
</feature>
<dbReference type="AlphaFoldDB" id="A0A2T9KCI8"/>
<evidence type="ECO:0000256" key="1">
    <source>
        <dbReference type="SAM" id="Phobius"/>
    </source>
</evidence>
<feature type="transmembrane region" description="Helical" evidence="1">
    <location>
        <begin position="196"/>
        <end position="213"/>
    </location>
</feature>
<feature type="transmembrane region" description="Helical" evidence="1">
    <location>
        <begin position="136"/>
        <end position="162"/>
    </location>
</feature>
<keyword evidence="1" id="KW-1133">Transmembrane helix</keyword>
<keyword evidence="1" id="KW-0812">Transmembrane</keyword>